<reference evidence="3 4" key="1">
    <citation type="submission" date="2020-10" db="EMBL/GenBank/DDBJ databases">
        <title>Wide distribution of Phycisphaera-like planctomycetes from WD2101 soil group in peatlands and genome analysis of the first cultivated representative.</title>
        <authorList>
            <person name="Dedysh S.N."/>
            <person name="Beletsky A.V."/>
            <person name="Ivanova A."/>
            <person name="Kulichevskaya I.S."/>
            <person name="Suzina N.E."/>
            <person name="Philippov D.A."/>
            <person name="Rakitin A.L."/>
            <person name="Mardanov A.V."/>
            <person name="Ravin N.V."/>
        </authorList>
    </citation>
    <scope>NUCLEOTIDE SEQUENCE [LARGE SCALE GENOMIC DNA]</scope>
    <source>
        <strain evidence="3 4">M1803</strain>
    </source>
</reference>
<accession>A0A7M2WXV2</accession>
<dbReference type="AlphaFoldDB" id="A0A7M2WXV2"/>
<dbReference type="GO" id="GO:0008299">
    <property type="term" value="P:isoprenoid biosynthetic process"/>
    <property type="evidence" value="ECO:0007669"/>
    <property type="project" value="InterPro"/>
</dbReference>
<evidence type="ECO:0000313" key="3">
    <source>
        <dbReference type="EMBL" id="QOV90315.1"/>
    </source>
</evidence>
<dbReference type="PANTHER" id="PTHR32125">
    <property type="entry name" value="2-C-METHYL-D-ERYTHRITOL 4-PHOSPHATE CYTIDYLYLTRANSFERASE, CHLOROPLASTIC"/>
    <property type="match status" value="1"/>
</dbReference>
<gene>
    <name evidence="3" type="primary">ispD</name>
    <name evidence="3" type="ORF">IPV69_02790</name>
</gene>
<organism evidence="3 4">
    <name type="scientific">Humisphaera borealis</name>
    <dbReference type="NCBI Taxonomy" id="2807512"/>
    <lineage>
        <taxon>Bacteria</taxon>
        <taxon>Pseudomonadati</taxon>
        <taxon>Planctomycetota</taxon>
        <taxon>Phycisphaerae</taxon>
        <taxon>Tepidisphaerales</taxon>
        <taxon>Tepidisphaeraceae</taxon>
        <taxon>Humisphaera</taxon>
    </lineage>
</organism>
<keyword evidence="2 3" id="KW-0548">Nucleotidyltransferase</keyword>
<dbReference type="EC" id="2.7.7.60" evidence="3"/>
<dbReference type="InterPro" id="IPR050088">
    <property type="entry name" value="IspD/TarI_cytidylyltransf_bact"/>
</dbReference>
<dbReference type="Proteomes" id="UP000593765">
    <property type="component" value="Chromosome"/>
</dbReference>
<dbReference type="Pfam" id="PF01128">
    <property type="entry name" value="IspD"/>
    <property type="match status" value="1"/>
</dbReference>
<dbReference type="CDD" id="cd02516">
    <property type="entry name" value="CDP-ME_synthetase"/>
    <property type="match status" value="1"/>
</dbReference>
<sequence length="236" mass="24688">MTLPQFTLVLPAAGTSSRFGSNKLLASLGGETVFNRTLNAFLAHPALAGVVVATQDPNALRQASIRTLDKFEARGIPVQFVAGGDCRAQSVANAVTAAAADIEWIAVHDAARPLVSAELINRTLLAAVEHGAAAPAMAVTSTVKQTAGPLPAQVLRTISRETLWALQTPQIARRSALLDSIGRCPVPLSSVTDDLQLIELNGGDTWLVVGDERNIKLTTSSDLAIAESLLARVPTA</sequence>
<dbReference type="InterPro" id="IPR029044">
    <property type="entry name" value="Nucleotide-diphossugar_trans"/>
</dbReference>
<dbReference type="KEGG" id="hbs:IPV69_02790"/>
<dbReference type="GO" id="GO:0050518">
    <property type="term" value="F:2-C-methyl-D-erythritol 4-phosphate cytidylyltransferase activity"/>
    <property type="evidence" value="ECO:0007669"/>
    <property type="project" value="UniProtKB-EC"/>
</dbReference>
<dbReference type="SUPFAM" id="SSF53448">
    <property type="entry name" value="Nucleotide-diphospho-sugar transferases"/>
    <property type="match status" value="1"/>
</dbReference>
<dbReference type="NCBIfam" id="TIGR00453">
    <property type="entry name" value="ispD"/>
    <property type="match status" value="1"/>
</dbReference>
<dbReference type="Gene3D" id="3.90.550.10">
    <property type="entry name" value="Spore Coat Polysaccharide Biosynthesis Protein SpsA, Chain A"/>
    <property type="match status" value="1"/>
</dbReference>
<name>A0A7M2WXV2_9BACT</name>
<dbReference type="RefSeq" id="WP_206293394.1">
    <property type="nucleotide sequence ID" value="NZ_CP063458.1"/>
</dbReference>
<protein>
    <submittedName>
        <fullName evidence="3">2-C-methyl-D-erythritol 4-phosphate cytidylyltransferase</fullName>
        <ecNumber evidence="3">2.7.7.60</ecNumber>
    </submittedName>
</protein>
<keyword evidence="4" id="KW-1185">Reference proteome</keyword>
<dbReference type="PANTHER" id="PTHR32125:SF4">
    <property type="entry name" value="2-C-METHYL-D-ERYTHRITOL 4-PHOSPHATE CYTIDYLYLTRANSFERASE, CHLOROPLASTIC"/>
    <property type="match status" value="1"/>
</dbReference>
<dbReference type="EMBL" id="CP063458">
    <property type="protein sequence ID" value="QOV90315.1"/>
    <property type="molecule type" value="Genomic_DNA"/>
</dbReference>
<evidence type="ECO:0000313" key="4">
    <source>
        <dbReference type="Proteomes" id="UP000593765"/>
    </source>
</evidence>
<dbReference type="InterPro" id="IPR001228">
    <property type="entry name" value="IspD"/>
</dbReference>
<dbReference type="InterPro" id="IPR034683">
    <property type="entry name" value="IspD/TarI"/>
</dbReference>
<proteinExistence type="predicted"/>
<keyword evidence="1 3" id="KW-0808">Transferase</keyword>
<evidence type="ECO:0000256" key="1">
    <source>
        <dbReference type="ARBA" id="ARBA00022679"/>
    </source>
</evidence>
<evidence type="ECO:0000256" key="2">
    <source>
        <dbReference type="ARBA" id="ARBA00022695"/>
    </source>
</evidence>